<evidence type="ECO:0000313" key="1">
    <source>
        <dbReference type="EMBL" id="KAH3839049.1"/>
    </source>
</evidence>
<reference evidence="1" key="2">
    <citation type="submission" date="2020-11" db="EMBL/GenBank/DDBJ databases">
        <authorList>
            <person name="McCartney M.A."/>
            <person name="Auch B."/>
            <person name="Kono T."/>
            <person name="Mallez S."/>
            <person name="Becker A."/>
            <person name="Gohl D.M."/>
            <person name="Silverstein K.A.T."/>
            <person name="Koren S."/>
            <person name="Bechman K.B."/>
            <person name="Herman A."/>
            <person name="Abrahante J.E."/>
            <person name="Garbe J."/>
        </authorList>
    </citation>
    <scope>NUCLEOTIDE SEQUENCE</scope>
    <source>
        <strain evidence="1">Duluth1</strain>
        <tissue evidence="1">Whole animal</tissue>
    </source>
</reference>
<organism evidence="1 2">
    <name type="scientific">Dreissena polymorpha</name>
    <name type="common">Zebra mussel</name>
    <name type="synonym">Mytilus polymorpha</name>
    <dbReference type="NCBI Taxonomy" id="45954"/>
    <lineage>
        <taxon>Eukaryota</taxon>
        <taxon>Metazoa</taxon>
        <taxon>Spiralia</taxon>
        <taxon>Lophotrochozoa</taxon>
        <taxon>Mollusca</taxon>
        <taxon>Bivalvia</taxon>
        <taxon>Autobranchia</taxon>
        <taxon>Heteroconchia</taxon>
        <taxon>Euheterodonta</taxon>
        <taxon>Imparidentia</taxon>
        <taxon>Neoheterodontei</taxon>
        <taxon>Myida</taxon>
        <taxon>Dreissenoidea</taxon>
        <taxon>Dreissenidae</taxon>
        <taxon>Dreissena</taxon>
    </lineage>
</organism>
<name>A0A9D4KGG9_DREPO</name>
<keyword evidence="2" id="KW-1185">Reference proteome</keyword>
<proteinExistence type="predicted"/>
<dbReference type="AlphaFoldDB" id="A0A9D4KGG9"/>
<dbReference type="EMBL" id="JAIWYP010000004">
    <property type="protein sequence ID" value="KAH3839049.1"/>
    <property type="molecule type" value="Genomic_DNA"/>
</dbReference>
<evidence type="ECO:0000313" key="2">
    <source>
        <dbReference type="Proteomes" id="UP000828390"/>
    </source>
</evidence>
<accession>A0A9D4KGG9</accession>
<protein>
    <submittedName>
        <fullName evidence="1">Uncharacterized protein</fullName>
    </submittedName>
</protein>
<dbReference type="Proteomes" id="UP000828390">
    <property type="component" value="Unassembled WGS sequence"/>
</dbReference>
<gene>
    <name evidence="1" type="ORF">DPMN_112470</name>
</gene>
<sequence>MKYRRHDCETRKQLAEILEGSSVGNMAVSNPPWSWCASKEFLGQHFKSVIGIR</sequence>
<reference evidence="1" key="1">
    <citation type="journal article" date="2019" name="bioRxiv">
        <title>The Genome of the Zebra Mussel, Dreissena polymorpha: A Resource for Invasive Species Research.</title>
        <authorList>
            <person name="McCartney M.A."/>
            <person name="Auch B."/>
            <person name="Kono T."/>
            <person name="Mallez S."/>
            <person name="Zhang Y."/>
            <person name="Obille A."/>
            <person name="Becker A."/>
            <person name="Abrahante J.E."/>
            <person name="Garbe J."/>
            <person name="Badalamenti J.P."/>
            <person name="Herman A."/>
            <person name="Mangelson H."/>
            <person name="Liachko I."/>
            <person name="Sullivan S."/>
            <person name="Sone E.D."/>
            <person name="Koren S."/>
            <person name="Silverstein K.A.T."/>
            <person name="Beckman K.B."/>
            <person name="Gohl D.M."/>
        </authorList>
    </citation>
    <scope>NUCLEOTIDE SEQUENCE</scope>
    <source>
        <strain evidence="1">Duluth1</strain>
        <tissue evidence="1">Whole animal</tissue>
    </source>
</reference>
<comment type="caution">
    <text evidence="1">The sequence shown here is derived from an EMBL/GenBank/DDBJ whole genome shotgun (WGS) entry which is preliminary data.</text>
</comment>